<dbReference type="AlphaFoldDB" id="A0A8B6HE56"/>
<accession>A0A8B6HE56</accession>
<keyword evidence="2" id="KW-1185">Reference proteome</keyword>
<comment type="caution">
    <text evidence="1">The sequence shown here is derived from an EMBL/GenBank/DDBJ whole genome shotgun (WGS) entry which is preliminary data.</text>
</comment>
<dbReference type="Proteomes" id="UP000596742">
    <property type="component" value="Unassembled WGS sequence"/>
</dbReference>
<dbReference type="EMBL" id="UYJE01009944">
    <property type="protein sequence ID" value="VDI78156.1"/>
    <property type="molecule type" value="Genomic_DNA"/>
</dbReference>
<reference evidence="1" key="1">
    <citation type="submission" date="2018-11" db="EMBL/GenBank/DDBJ databases">
        <authorList>
            <person name="Alioto T."/>
            <person name="Alioto T."/>
        </authorList>
    </citation>
    <scope>NUCLEOTIDE SEQUENCE</scope>
</reference>
<name>A0A8B6HE56_MYTGA</name>
<gene>
    <name evidence="1" type="ORF">MGAL_10B039120</name>
</gene>
<protein>
    <submittedName>
        <fullName evidence="1">Uncharacterized protein</fullName>
    </submittedName>
</protein>
<evidence type="ECO:0000313" key="2">
    <source>
        <dbReference type="Proteomes" id="UP000596742"/>
    </source>
</evidence>
<dbReference type="OrthoDB" id="6134084at2759"/>
<organism evidence="1 2">
    <name type="scientific">Mytilus galloprovincialis</name>
    <name type="common">Mediterranean mussel</name>
    <dbReference type="NCBI Taxonomy" id="29158"/>
    <lineage>
        <taxon>Eukaryota</taxon>
        <taxon>Metazoa</taxon>
        <taxon>Spiralia</taxon>
        <taxon>Lophotrochozoa</taxon>
        <taxon>Mollusca</taxon>
        <taxon>Bivalvia</taxon>
        <taxon>Autobranchia</taxon>
        <taxon>Pteriomorphia</taxon>
        <taxon>Mytilida</taxon>
        <taxon>Mytiloidea</taxon>
        <taxon>Mytilidae</taxon>
        <taxon>Mytilinae</taxon>
        <taxon>Mytilus</taxon>
    </lineage>
</organism>
<dbReference type="PROSITE" id="PS51257">
    <property type="entry name" value="PROKAR_LIPOPROTEIN"/>
    <property type="match status" value="1"/>
</dbReference>
<evidence type="ECO:0000313" key="1">
    <source>
        <dbReference type="EMBL" id="VDI78156.1"/>
    </source>
</evidence>
<sequence>MEDTKCQISSSTWTTVFLACANNGQSVIDSWNASSSISTTINGAVTSDASACRLKQVRSSLIDNWSKHNIDQVKVEVYKNGSVIAAFYFNGLGTNHINWFSKNNLLGTTYTDLTRSSTVNYFSIEGIEERHFYINEHFGGCPADEGWILVRDVTGQVAPCHFDHLTKPPYFIVSPGNKKGRFESGQYILADIIEISVHTNTCKCPSPISKGTEQIVG</sequence>
<proteinExistence type="predicted"/>